<dbReference type="Proteomes" id="UP000185434">
    <property type="component" value="Chromosome"/>
</dbReference>
<accession>A0A1L7CRW6</accession>
<evidence type="ECO:0000256" key="5">
    <source>
        <dbReference type="ARBA" id="ARBA00023288"/>
    </source>
</evidence>
<dbReference type="KEGG" id="cfk:CFRA_04170"/>
<reference evidence="8 9" key="1">
    <citation type="submission" date="2014-08" db="EMBL/GenBank/DDBJ databases">
        <title>Complete genome sequence of Corynebacterium frankenforstense ST18(T) (=DSM 45800(T)), isolated from raw cow milk.</title>
        <authorList>
            <person name="Ruckert C."/>
            <person name="Albersmeier A."/>
            <person name="Winkler A."/>
            <person name="Lipski A."/>
            <person name="Kalinowski J."/>
        </authorList>
    </citation>
    <scope>NUCLEOTIDE SEQUENCE [LARGE SCALE GENOMIC DNA]</scope>
    <source>
        <strain evidence="8 9">ST18</strain>
    </source>
</reference>
<feature type="signal peptide" evidence="7">
    <location>
        <begin position="1"/>
        <end position="16"/>
    </location>
</feature>
<feature type="compositionally biased region" description="Polar residues" evidence="6">
    <location>
        <begin position="32"/>
        <end position="56"/>
    </location>
</feature>
<dbReference type="AlphaFoldDB" id="A0A1L7CRW6"/>
<evidence type="ECO:0000256" key="1">
    <source>
        <dbReference type="ARBA" id="ARBA00022475"/>
    </source>
</evidence>
<evidence type="ECO:0000313" key="9">
    <source>
        <dbReference type="Proteomes" id="UP000185434"/>
    </source>
</evidence>
<protein>
    <recommendedName>
        <fullName evidence="10">LppP/LprE family lipoprotein</fullName>
    </recommendedName>
</protein>
<feature type="compositionally biased region" description="Low complexity" evidence="6">
    <location>
        <begin position="57"/>
        <end position="71"/>
    </location>
</feature>
<organism evidence="8 9">
    <name type="scientific">Corynebacterium frankenforstense DSM 45800</name>
    <dbReference type="NCBI Taxonomy" id="1437875"/>
    <lineage>
        <taxon>Bacteria</taxon>
        <taxon>Bacillati</taxon>
        <taxon>Actinomycetota</taxon>
        <taxon>Actinomycetes</taxon>
        <taxon>Mycobacteriales</taxon>
        <taxon>Corynebacteriaceae</taxon>
        <taxon>Corynebacterium</taxon>
    </lineage>
</organism>
<dbReference type="STRING" id="1437875.CFRA_04170"/>
<keyword evidence="2 7" id="KW-0732">Signal</keyword>
<proteinExistence type="predicted"/>
<keyword evidence="4" id="KW-0564">Palmitate</keyword>
<keyword evidence="3" id="KW-0472">Membrane</keyword>
<keyword evidence="9" id="KW-1185">Reference proteome</keyword>
<keyword evidence="5" id="KW-0449">Lipoprotein</keyword>
<evidence type="ECO:0000313" key="8">
    <source>
        <dbReference type="EMBL" id="APT88595.1"/>
    </source>
</evidence>
<dbReference type="InterPro" id="IPR025971">
    <property type="entry name" value="LppP/LprE"/>
</dbReference>
<evidence type="ECO:0000256" key="4">
    <source>
        <dbReference type="ARBA" id="ARBA00023139"/>
    </source>
</evidence>
<name>A0A1L7CRW6_9CORY</name>
<feature type="chain" id="PRO_5012363235" description="LppP/LprE family lipoprotein" evidence="7">
    <location>
        <begin position="17"/>
        <end position="205"/>
    </location>
</feature>
<evidence type="ECO:0000256" key="6">
    <source>
        <dbReference type="SAM" id="MobiDB-lite"/>
    </source>
</evidence>
<gene>
    <name evidence="8" type="ORF">CFRA_04170</name>
</gene>
<evidence type="ECO:0000256" key="3">
    <source>
        <dbReference type="ARBA" id="ARBA00023136"/>
    </source>
</evidence>
<dbReference type="Pfam" id="PF14041">
    <property type="entry name" value="Lipoprotein_21"/>
    <property type="match status" value="1"/>
</dbReference>
<evidence type="ECO:0000256" key="7">
    <source>
        <dbReference type="SAM" id="SignalP"/>
    </source>
</evidence>
<feature type="region of interest" description="Disordered" evidence="6">
    <location>
        <begin position="16"/>
        <end position="78"/>
    </location>
</feature>
<evidence type="ECO:0000256" key="2">
    <source>
        <dbReference type="ARBA" id="ARBA00022729"/>
    </source>
</evidence>
<dbReference type="EMBL" id="CP009247">
    <property type="protein sequence ID" value="APT88595.1"/>
    <property type="molecule type" value="Genomic_DNA"/>
</dbReference>
<keyword evidence="1" id="KW-1003">Cell membrane</keyword>
<evidence type="ECO:0008006" key="10">
    <source>
        <dbReference type="Google" id="ProtNLM"/>
    </source>
</evidence>
<sequence length="205" mass="20923">MCAAALAVVLPLAACADDSEGGDGDAPVLTTAEETSAAAQPETSGTQQSEQAQPTTGAESAGADDSAADRGSGCGDISAEEAMNTGVAQAPAPPYDNAGWATGYADPTVGFDPCADLSWIAVPIEGATGSSPTLVMLYHKGEYLGTTTSEAHWIGDIRRDSDSQITVEHRFPKEGEGTANASGRTDATFTWNGEKVVMTGEVPEH</sequence>